<accession>A0AA35CME4</accession>
<dbReference type="PANTHER" id="PTHR43798">
    <property type="entry name" value="MONOACYLGLYCEROL LIPASE"/>
    <property type="match status" value="1"/>
</dbReference>
<dbReference type="PANTHER" id="PTHR43798:SF31">
    <property type="entry name" value="AB HYDROLASE SUPERFAMILY PROTEIN YCLE"/>
    <property type="match status" value="1"/>
</dbReference>
<dbReference type="GO" id="GO:0016787">
    <property type="term" value="F:hydrolase activity"/>
    <property type="evidence" value="ECO:0007669"/>
    <property type="project" value="UniProtKB-KW"/>
</dbReference>
<proteinExistence type="predicted"/>
<protein>
    <submittedName>
        <fullName evidence="3">Alpha/beta hydrolase</fullName>
    </submittedName>
</protein>
<dbReference type="Pfam" id="PF12697">
    <property type="entry name" value="Abhydrolase_6"/>
    <property type="match status" value="1"/>
</dbReference>
<dbReference type="EMBL" id="AP025628">
    <property type="protein sequence ID" value="BDG61058.1"/>
    <property type="molecule type" value="Genomic_DNA"/>
</dbReference>
<feature type="domain" description="AB hydrolase-1" evidence="2">
    <location>
        <begin position="50"/>
        <end position="267"/>
    </location>
</feature>
<name>A0AA35CME4_9FIRM</name>
<dbReference type="PRINTS" id="PR00111">
    <property type="entry name" value="ABHYDROLASE"/>
</dbReference>
<gene>
    <name evidence="3" type="ORF">caldi_21480</name>
</gene>
<evidence type="ECO:0000313" key="3">
    <source>
        <dbReference type="EMBL" id="BDG61058.1"/>
    </source>
</evidence>
<organism evidence="3 4">
    <name type="scientific">Caldinitratiruptor microaerophilus</name>
    <dbReference type="NCBI Taxonomy" id="671077"/>
    <lineage>
        <taxon>Bacteria</taxon>
        <taxon>Bacillati</taxon>
        <taxon>Bacillota</taxon>
        <taxon>Clostridia</taxon>
        <taxon>Eubacteriales</taxon>
        <taxon>Symbiobacteriaceae</taxon>
        <taxon>Caldinitratiruptor</taxon>
    </lineage>
</organism>
<keyword evidence="1 3" id="KW-0378">Hydrolase</keyword>
<sequence>MASRTVVRSSRWREYRSLPGEFLLAGTVQVDGSSTYYQTTGSCEVEHHTVVFLHGMASSSACWREQIAAVGRLAYTVAVDLPGHGRSEGEGYADAREYAVFLDRFLDALGVRQPVVLAGMCLGAAVALEFAARWPDRVAGLVLSGIADRFAVDEDALAMARAGLWSEAFWQGQLGPHAREEVVRLNQICWLQTRPEVRYADMLACANFRASGLPRRVRAPALVLSGTEDRITPPEGARNLCRGLGNSILEVVPGAGHVALLEEPERLHSAVARFLAAIGAPNPVPARML</sequence>
<dbReference type="SUPFAM" id="SSF53474">
    <property type="entry name" value="alpha/beta-Hydrolases"/>
    <property type="match status" value="1"/>
</dbReference>
<dbReference type="InterPro" id="IPR050266">
    <property type="entry name" value="AB_hydrolase_sf"/>
</dbReference>
<keyword evidence="4" id="KW-1185">Reference proteome</keyword>
<dbReference type="Gene3D" id="3.40.50.1820">
    <property type="entry name" value="alpha/beta hydrolase"/>
    <property type="match status" value="1"/>
</dbReference>
<reference evidence="3" key="1">
    <citation type="submission" date="2022-03" db="EMBL/GenBank/DDBJ databases">
        <title>Complete genome sequence of Caldinitratiruptor microaerophilus.</title>
        <authorList>
            <person name="Mukaiyama R."/>
            <person name="Nishiyama T."/>
            <person name="Ueda K."/>
        </authorList>
    </citation>
    <scope>NUCLEOTIDE SEQUENCE</scope>
    <source>
        <strain evidence="3">JCM 16183</strain>
    </source>
</reference>
<evidence type="ECO:0000259" key="2">
    <source>
        <dbReference type="Pfam" id="PF12697"/>
    </source>
</evidence>
<dbReference type="AlphaFoldDB" id="A0AA35CME4"/>
<dbReference type="KEGG" id="cmic:caldi_21480"/>
<evidence type="ECO:0000313" key="4">
    <source>
        <dbReference type="Proteomes" id="UP001163687"/>
    </source>
</evidence>
<dbReference type="GO" id="GO:0016020">
    <property type="term" value="C:membrane"/>
    <property type="evidence" value="ECO:0007669"/>
    <property type="project" value="TreeGrafter"/>
</dbReference>
<dbReference type="InterPro" id="IPR029058">
    <property type="entry name" value="AB_hydrolase_fold"/>
</dbReference>
<dbReference type="InterPro" id="IPR000073">
    <property type="entry name" value="AB_hydrolase_1"/>
</dbReference>
<dbReference type="RefSeq" id="WP_264841737.1">
    <property type="nucleotide sequence ID" value="NZ_AP025628.1"/>
</dbReference>
<evidence type="ECO:0000256" key="1">
    <source>
        <dbReference type="ARBA" id="ARBA00022801"/>
    </source>
</evidence>
<dbReference type="Proteomes" id="UP001163687">
    <property type="component" value="Chromosome"/>
</dbReference>